<dbReference type="AlphaFoldDB" id="A0AAX1TNW3"/>
<evidence type="ECO:0000313" key="2">
    <source>
        <dbReference type="Proteomes" id="UP000249008"/>
    </source>
</evidence>
<reference evidence="1 2" key="1">
    <citation type="submission" date="2018-06" db="EMBL/GenBank/DDBJ databases">
        <authorList>
            <consortium name="Pathogen Informatics"/>
            <person name="Doyle S."/>
        </authorList>
    </citation>
    <scope>NUCLEOTIDE SEQUENCE [LARGE SCALE GENOMIC DNA]</scope>
    <source>
        <strain evidence="1 2">NCTC12112</strain>
    </source>
</reference>
<protein>
    <submittedName>
        <fullName evidence="1">Uncharacterized protein</fullName>
    </submittedName>
</protein>
<organism evidence="1 2">
    <name type="scientific">Fusobacterium ulcerans</name>
    <dbReference type="NCBI Taxonomy" id="861"/>
    <lineage>
        <taxon>Bacteria</taxon>
        <taxon>Fusobacteriati</taxon>
        <taxon>Fusobacteriota</taxon>
        <taxon>Fusobacteriia</taxon>
        <taxon>Fusobacteriales</taxon>
        <taxon>Fusobacteriaceae</taxon>
        <taxon>Fusobacterium</taxon>
    </lineage>
</organism>
<dbReference type="GeneID" id="78456118"/>
<accession>A0AAX1TNW3</accession>
<dbReference type="RefSeq" id="WP_005977155.1">
    <property type="nucleotide sequence ID" value="NZ_CABKNW010000002.1"/>
</dbReference>
<dbReference type="KEGG" id="ful:C4N20_14925"/>
<name>A0AAX1TNW3_9FUSO</name>
<gene>
    <name evidence="1" type="ORF">NCTC12112_01560</name>
</gene>
<dbReference type="EMBL" id="LS483487">
    <property type="protein sequence ID" value="SQJ02741.1"/>
    <property type="molecule type" value="Genomic_DNA"/>
</dbReference>
<dbReference type="Proteomes" id="UP000249008">
    <property type="component" value="Chromosome 1"/>
</dbReference>
<evidence type="ECO:0000313" key="1">
    <source>
        <dbReference type="EMBL" id="SQJ02741.1"/>
    </source>
</evidence>
<sequence length="134" mass="15237">MIKIKKSKGSLGFGLIFVAICLVILGVTTLKERYFEKSVLAINNKTTSRINNVKIIYANDNEIIEVGEIKRESKYKHKIDTKKTGTILLGYTGYNKKTYLYQVVSQITPKMDRVEVILDDSSHPEKIKIKIGNK</sequence>
<proteinExistence type="predicted"/>